<proteinExistence type="predicted"/>
<evidence type="ECO:0000256" key="1">
    <source>
        <dbReference type="SAM" id="Phobius"/>
    </source>
</evidence>
<evidence type="ECO:0000313" key="3">
    <source>
        <dbReference type="Proteomes" id="UP000324358"/>
    </source>
</evidence>
<keyword evidence="1" id="KW-0812">Transmembrane</keyword>
<feature type="transmembrane region" description="Helical" evidence="1">
    <location>
        <begin position="28"/>
        <end position="49"/>
    </location>
</feature>
<keyword evidence="1" id="KW-1133">Transmembrane helix</keyword>
<dbReference type="OrthoDB" id="821805at2"/>
<dbReference type="EMBL" id="VSKL01000007">
    <property type="protein sequence ID" value="TYB70847.1"/>
    <property type="molecule type" value="Genomic_DNA"/>
</dbReference>
<evidence type="ECO:0000313" key="2">
    <source>
        <dbReference type="EMBL" id="TYB70847.1"/>
    </source>
</evidence>
<protein>
    <submittedName>
        <fullName evidence="2">Uncharacterized protein</fullName>
    </submittedName>
</protein>
<dbReference type="InterPro" id="IPR045749">
    <property type="entry name" value="DUF6090"/>
</dbReference>
<comment type="caution">
    <text evidence="2">The sequence shown here is derived from an EMBL/GenBank/DDBJ whole genome shotgun (WGS) entry which is preliminary data.</text>
</comment>
<sequence length="254" mass="29700">MIKFFRKIRQNLLMENKTGKPALPPARYFKYAIGEIILVVVGILIALQINNWNENRNEKNSLKILTENLHNEFTTNLKELEIDLIRMKRKISAGNELLTYFGKEKMDIPELNIDSLLFETIELPTWNPSTFTLNEIKNSGKLSDIKDVELKELLYKWERLYEDILEWQNALETSNDGPINIIKTKGSIVNIDFYKDNTQNSKFDINNLALLQEVQFENEIENNIFNARVLEKKYREAKVLLTEITDLSISETIK</sequence>
<reference evidence="2 3" key="1">
    <citation type="submission" date="2019-08" db="EMBL/GenBank/DDBJ databases">
        <title>Genomes of Antarctic Bizionia species.</title>
        <authorList>
            <person name="Bowman J.P."/>
        </authorList>
    </citation>
    <scope>NUCLEOTIDE SEQUENCE [LARGE SCALE GENOMIC DNA]</scope>
    <source>
        <strain evidence="2 3">APA-1</strain>
    </source>
</reference>
<accession>A0A5D0QNT6</accession>
<name>A0A5D0QNT6_9FLAO</name>
<organism evidence="2 3">
    <name type="scientific">Bizionia algoritergicola</name>
    <dbReference type="NCBI Taxonomy" id="291187"/>
    <lineage>
        <taxon>Bacteria</taxon>
        <taxon>Pseudomonadati</taxon>
        <taxon>Bacteroidota</taxon>
        <taxon>Flavobacteriia</taxon>
        <taxon>Flavobacteriales</taxon>
        <taxon>Flavobacteriaceae</taxon>
        <taxon>Bizionia</taxon>
    </lineage>
</organism>
<dbReference type="Pfam" id="PF19578">
    <property type="entry name" value="DUF6090"/>
    <property type="match status" value="1"/>
</dbReference>
<dbReference type="Proteomes" id="UP000324358">
    <property type="component" value="Unassembled WGS sequence"/>
</dbReference>
<gene>
    <name evidence="2" type="ORF">ES675_15170</name>
</gene>
<keyword evidence="1" id="KW-0472">Membrane</keyword>
<dbReference type="AlphaFoldDB" id="A0A5D0QNT6"/>
<keyword evidence="3" id="KW-1185">Reference proteome</keyword>